<dbReference type="Proteomes" id="UP001221558">
    <property type="component" value="Chromosome"/>
</dbReference>
<reference evidence="1 2" key="1">
    <citation type="submission" date="2023-02" db="EMBL/GenBank/DDBJ databases">
        <title>Genome sequence of Sphingobacterium sp. KACC 22765.</title>
        <authorList>
            <person name="Kim S."/>
            <person name="Heo J."/>
            <person name="Kwon S.-W."/>
        </authorList>
    </citation>
    <scope>NUCLEOTIDE SEQUENCE [LARGE SCALE GENOMIC DNA]</scope>
    <source>
        <strain evidence="1 2">KACC 22765</strain>
    </source>
</reference>
<organism evidence="1 2">
    <name type="scientific">Sphingobacterium oryzagri</name>
    <dbReference type="NCBI Taxonomy" id="3025669"/>
    <lineage>
        <taxon>Bacteria</taxon>
        <taxon>Pseudomonadati</taxon>
        <taxon>Bacteroidota</taxon>
        <taxon>Sphingobacteriia</taxon>
        <taxon>Sphingobacteriales</taxon>
        <taxon>Sphingobacteriaceae</taxon>
        <taxon>Sphingobacterium</taxon>
    </lineage>
</organism>
<keyword evidence="2" id="KW-1185">Reference proteome</keyword>
<accession>A0ABY7WBS5</accession>
<protein>
    <submittedName>
        <fullName evidence="1">Uncharacterized protein</fullName>
    </submittedName>
</protein>
<dbReference type="RefSeq" id="WP_274265645.1">
    <property type="nucleotide sequence ID" value="NZ_CP117880.1"/>
</dbReference>
<dbReference type="EMBL" id="CP117880">
    <property type="protein sequence ID" value="WDF66905.1"/>
    <property type="molecule type" value="Genomic_DNA"/>
</dbReference>
<sequence>MRKARRLYKQAPVFAFELLRQEYEGYAEEDFLDDLRIRSKPLRVKKGKSPLRRYGRYQRMQKFVDLFARTGNIAYGLQAQRLRDMLHVPYRVVVIISAKTYQYRCSPLIRIEDIEGLVAKLSACGSESEAGRLVEEFNHTSELL</sequence>
<evidence type="ECO:0000313" key="2">
    <source>
        <dbReference type="Proteomes" id="UP001221558"/>
    </source>
</evidence>
<name>A0ABY7WBS5_9SPHI</name>
<evidence type="ECO:0000313" key="1">
    <source>
        <dbReference type="EMBL" id="WDF66905.1"/>
    </source>
</evidence>
<proteinExistence type="predicted"/>
<gene>
    <name evidence="1" type="ORF">PQ465_11370</name>
</gene>